<dbReference type="Gene3D" id="3.30.300.20">
    <property type="match status" value="1"/>
</dbReference>
<name>A0A8J7SCM1_9BACT</name>
<organism evidence="1 2">
    <name type="scientific">Natronogracilivirga saccharolytica</name>
    <dbReference type="NCBI Taxonomy" id="2812953"/>
    <lineage>
        <taxon>Bacteria</taxon>
        <taxon>Pseudomonadati</taxon>
        <taxon>Balneolota</taxon>
        <taxon>Balneolia</taxon>
        <taxon>Balneolales</taxon>
        <taxon>Cyclonatronaceae</taxon>
        <taxon>Natronogracilivirga</taxon>
    </lineage>
</organism>
<comment type="caution">
    <text evidence="1">The sequence shown here is derived from an EMBL/GenBank/DDBJ whole genome shotgun (WGS) entry which is preliminary data.</text>
</comment>
<reference evidence="1" key="1">
    <citation type="submission" date="2021-02" db="EMBL/GenBank/DDBJ databases">
        <title>Natronogracilivirga saccharolytica gen. nov. sp. nov. a new anaerobic, haloalkiliphilic carbohydrate-fermenting bacterium from soda lake and proposing of Cyclonatronumiaceae fam. nov. in the phylum Balneolaeota.</title>
        <authorList>
            <person name="Zhilina T.N."/>
            <person name="Sorokin D.Y."/>
            <person name="Zavarzina D.G."/>
            <person name="Toshchakov S.V."/>
            <person name="Kublanov I.V."/>
        </authorList>
    </citation>
    <scope>NUCLEOTIDE SEQUENCE</scope>
    <source>
        <strain evidence="1">Z-1702</strain>
    </source>
</reference>
<evidence type="ECO:0000313" key="1">
    <source>
        <dbReference type="EMBL" id="MBP3193586.1"/>
    </source>
</evidence>
<keyword evidence="2" id="KW-1185">Reference proteome</keyword>
<evidence type="ECO:0000313" key="2">
    <source>
        <dbReference type="Proteomes" id="UP000673975"/>
    </source>
</evidence>
<dbReference type="PANTHER" id="PTHR39624:SF2">
    <property type="entry name" value="OSMC-LIKE PROTEIN"/>
    <property type="match status" value="1"/>
</dbReference>
<protein>
    <submittedName>
        <fullName evidence="1">OsmC family protein</fullName>
    </submittedName>
</protein>
<dbReference type="InterPro" id="IPR036102">
    <property type="entry name" value="OsmC/Ohrsf"/>
</dbReference>
<proteinExistence type="predicted"/>
<dbReference type="AlphaFoldDB" id="A0A8J7SCM1"/>
<gene>
    <name evidence="1" type="ORF">NATSA_12995</name>
</gene>
<dbReference type="PANTHER" id="PTHR39624">
    <property type="entry name" value="PROTEIN INVOLVED IN RIMO-MEDIATED BETA-METHYLTHIOLATION OF RIBOSOMAL PROTEIN S12 YCAO"/>
    <property type="match status" value="1"/>
</dbReference>
<dbReference type="EMBL" id="JAFIDN010000012">
    <property type="protein sequence ID" value="MBP3193586.1"/>
    <property type="molecule type" value="Genomic_DNA"/>
</dbReference>
<accession>A0A8J7SCM1</accession>
<dbReference type="InterPro" id="IPR015946">
    <property type="entry name" value="KH_dom-like_a/b"/>
</dbReference>
<dbReference type="SUPFAM" id="SSF82784">
    <property type="entry name" value="OsmC-like"/>
    <property type="match status" value="1"/>
</dbReference>
<dbReference type="InterPro" id="IPR003718">
    <property type="entry name" value="OsmC/Ohr_fam"/>
</dbReference>
<dbReference type="Pfam" id="PF02566">
    <property type="entry name" value="OsmC"/>
    <property type="match status" value="1"/>
</dbReference>
<dbReference type="RefSeq" id="WP_210513044.1">
    <property type="nucleotide sequence ID" value="NZ_JAFIDN010000012.1"/>
</dbReference>
<dbReference type="Proteomes" id="UP000673975">
    <property type="component" value="Unassembled WGS sequence"/>
</dbReference>
<sequence length="150" mass="16673">MIKSKLNPEPKYLTTIETGDHIQILDEPVSLGGNNQGPTPVQAVYSALAACISITLRMYADHKKIPLESVEITIEAEKKSVKDSDERFRDKPQMIDKGKVRFIHAIISVSGNLDAEHIQKLDVIAGKCPVHKMLKHGAWITHEIKVLNGK</sequence>